<comment type="caution">
    <text evidence="2">The sequence shown here is derived from an EMBL/GenBank/DDBJ whole genome shotgun (WGS) entry which is preliminary data.</text>
</comment>
<feature type="region of interest" description="Disordered" evidence="1">
    <location>
        <begin position="31"/>
        <end position="55"/>
    </location>
</feature>
<protein>
    <submittedName>
        <fullName evidence="2">Uncharacterized protein</fullName>
    </submittedName>
</protein>
<reference evidence="2" key="1">
    <citation type="submission" date="2022-09" db="EMBL/GenBank/DDBJ databases">
        <title>Fusarium specimens isolated from Avocado Roots.</title>
        <authorList>
            <person name="Stajich J."/>
            <person name="Roper C."/>
            <person name="Heimlech-Rivalta G."/>
        </authorList>
    </citation>
    <scope>NUCLEOTIDE SEQUENCE</scope>
    <source>
        <strain evidence="2">A02</strain>
    </source>
</reference>
<evidence type="ECO:0000313" key="3">
    <source>
        <dbReference type="Proteomes" id="UP001152087"/>
    </source>
</evidence>
<keyword evidence="3" id="KW-1185">Reference proteome</keyword>
<dbReference type="AlphaFoldDB" id="A0A9W8QYS6"/>
<name>A0A9W8QYS6_9HYPO</name>
<sequence>MSQNSRATGGAESDADSVLNRAMVLMEEAEELEELELPPPAMGSDVQQGERMSSQWRKDTLGRILGRLRVTTSDLNHALKHPESLRLLSGKNRLEYPESERAELEDRVEVLKLACHMVRDDVKELIELYVPGKDSPNIAEVIETLKRQIAVLEGVLARF</sequence>
<evidence type="ECO:0000313" key="2">
    <source>
        <dbReference type="EMBL" id="KAJ4182739.1"/>
    </source>
</evidence>
<dbReference type="Proteomes" id="UP001152087">
    <property type="component" value="Unassembled WGS sequence"/>
</dbReference>
<feature type="compositionally biased region" description="Polar residues" evidence="1">
    <location>
        <begin position="45"/>
        <end position="55"/>
    </location>
</feature>
<dbReference type="OrthoDB" id="5101140at2759"/>
<proteinExistence type="predicted"/>
<dbReference type="EMBL" id="JAOQAV010000033">
    <property type="protein sequence ID" value="KAJ4182739.1"/>
    <property type="molecule type" value="Genomic_DNA"/>
</dbReference>
<evidence type="ECO:0000256" key="1">
    <source>
        <dbReference type="SAM" id="MobiDB-lite"/>
    </source>
</evidence>
<organism evidence="2 3">
    <name type="scientific">Fusarium falciforme</name>
    <dbReference type="NCBI Taxonomy" id="195108"/>
    <lineage>
        <taxon>Eukaryota</taxon>
        <taxon>Fungi</taxon>
        <taxon>Dikarya</taxon>
        <taxon>Ascomycota</taxon>
        <taxon>Pezizomycotina</taxon>
        <taxon>Sordariomycetes</taxon>
        <taxon>Hypocreomycetidae</taxon>
        <taxon>Hypocreales</taxon>
        <taxon>Nectriaceae</taxon>
        <taxon>Fusarium</taxon>
        <taxon>Fusarium solani species complex</taxon>
    </lineage>
</organism>
<gene>
    <name evidence="2" type="ORF">NW755_010236</name>
</gene>
<feature type="region of interest" description="Disordered" evidence="1">
    <location>
        <begin position="1"/>
        <end position="20"/>
    </location>
</feature>
<accession>A0A9W8QYS6</accession>